<organism evidence="3 4">
    <name type="scientific">Candidatus Marsarchaeota G2 archaeon OSP_D</name>
    <dbReference type="NCBI Taxonomy" id="1978157"/>
    <lineage>
        <taxon>Archaea</taxon>
        <taxon>Candidatus Marsarchaeota</taxon>
        <taxon>Candidatus Marsarchaeota group 2</taxon>
    </lineage>
</organism>
<dbReference type="Pfam" id="PF17863">
    <property type="entry name" value="AAA_lid_2"/>
    <property type="match status" value="1"/>
</dbReference>
<dbReference type="Gene3D" id="1.10.8.80">
    <property type="entry name" value="Magnesium chelatase subunit I, C-Terminal domain"/>
    <property type="match status" value="1"/>
</dbReference>
<dbReference type="SUPFAM" id="SSF52540">
    <property type="entry name" value="P-loop containing nucleoside triphosphate hydrolases"/>
    <property type="match status" value="1"/>
</dbReference>
<feature type="region of interest" description="Disordered" evidence="1">
    <location>
        <begin position="519"/>
        <end position="542"/>
    </location>
</feature>
<protein>
    <recommendedName>
        <fullName evidence="2">ChlI/MoxR AAA lid domain-containing protein</fullName>
    </recommendedName>
</protein>
<dbReference type="InterPro" id="IPR050764">
    <property type="entry name" value="CbbQ/NirQ/NorQ/GpvN"/>
</dbReference>
<dbReference type="Gene3D" id="3.40.50.300">
    <property type="entry name" value="P-loop containing nucleotide triphosphate hydrolases"/>
    <property type="match status" value="1"/>
</dbReference>
<feature type="compositionally biased region" description="Low complexity" evidence="1">
    <location>
        <begin position="522"/>
        <end position="536"/>
    </location>
</feature>
<comment type="caution">
    <text evidence="3">The sequence shown here is derived from an EMBL/GenBank/DDBJ whole genome shotgun (WGS) entry which is preliminary data.</text>
</comment>
<accession>A0A2R6ATX1</accession>
<gene>
    <name evidence="3" type="ORF">B9Q03_08090</name>
</gene>
<name>A0A2R6ATX1_9ARCH</name>
<sequence>MSALTAQSMIRRLFDDMKKVYRGETQANALTVVFLGALTGRPVYLMGEHGSYKSSMVRAIASSFSKNVLILSKTCSTPEEIRAAVEAVAEPLTWRVGAAATGSPSPVSLADDLEANLVAGVDVSYRERGNAVNVTFEVDLERFDFARDKNTANKALAKWLAEGFEKPVIVSRRLSAFLKQVTPEDEVNDVMGKPERVRALLGIKPPHLHKRAYLVGADVALLDEVTSNPRLVASLHTALNEGTVNFEGLGEAQVRPYLIAAAANPENRNYKTNIGIKNYASLDRFSFSALTTAPPAEEVAGGPGSIEEALRELERKPPVPVSILVKARRDIASIRIPEGALSWVDALLNAMDSCYFSTSTSKRAEKKSSPFLREHDCNLCVYKSTCMASMGAVSTTRAKIAIKEGAQALAYLDGESEVKQRHVVEAALVALPHRVNWSGEMLDESGGDVYECTKTLLQRFSALHTTKQVRDGLAKIASAGPGEISKVIEEVGDHHLLRSVADARSVYLQHHASLDAVVMSDSQGQGSSEAQAAEEAQNGRGV</sequence>
<proteinExistence type="predicted"/>
<evidence type="ECO:0000256" key="1">
    <source>
        <dbReference type="SAM" id="MobiDB-lite"/>
    </source>
</evidence>
<dbReference type="PANTHER" id="PTHR42759">
    <property type="entry name" value="MOXR FAMILY PROTEIN"/>
    <property type="match status" value="1"/>
</dbReference>
<evidence type="ECO:0000313" key="4">
    <source>
        <dbReference type="Proteomes" id="UP000240322"/>
    </source>
</evidence>
<feature type="domain" description="ChlI/MoxR AAA lid" evidence="2">
    <location>
        <begin position="393"/>
        <end position="438"/>
    </location>
</feature>
<evidence type="ECO:0000313" key="3">
    <source>
        <dbReference type="EMBL" id="PSN89810.1"/>
    </source>
</evidence>
<dbReference type="Proteomes" id="UP000240322">
    <property type="component" value="Unassembled WGS sequence"/>
</dbReference>
<reference evidence="3 4" key="1">
    <citation type="submission" date="2017-04" db="EMBL/GenBank/DDBJ databases">
        <title>Novel microbial lineages endemic to geothermal iron-oxide mats fill important gaps in the evolutionary history of Archaea.</title>
        <authorList>
            <person name="Jay Z.J."/>
            <person name="Beam J.P."/>
            <person name="Dlakic M."/>
            <person name="Rusch D.B."/>
            <person name="Kozubal M.A."/>
            <person name="Inskeep W.P."/>
        </authorList>
    </citation>
    <scope>NUCLEOTIDE SEQUENCE [LARGE SCALE GENOMIC DNA]</scope>
    <source>
        <strain evidence="3">OSP_D</strain>
    </source>
</reference>
<dbReference type="PANTHER" id="PTHR42759:SF1">
    <property type="entry name" value="MAGNESIUM-CHELATASE SUBUNIT CHLD"/>
    <property type="match status" value="1"/>
</dbReference>
<dbReference type="EMBL" id="NEXE01000085">
    <property type="protein sequence ID" value="PSN89810.1"/>
    <property type="molecule type" value="Genomic_DNA"/>
</dbReference>
<dbReference type="InterPro" id="IPR027417">
    <property type="entry name" value="P-loop_NTPase"/>
</dbReference>
<evidence type="ECO:0000259" key="2">
    <source>
        <dbReference type="Pfam" id="PF17863"/>
    </source>
</evidence>
<dbReference type="InterPro" id="IPR041628">
    <property type="entry name" value="ChlI/MoxR_AAA_lid"/>
</dbReference>
<dbReference type="AlphaFoldDB" id="A0A2R6ATX1"/>